<dbReference type="EMBL" id="LNIX01000018">
    <property type="protein sequence ID" value="OXA45263.1"/>
    <property type="molecule type" value="Genomic_DNA"/>
</dbReference>
<proteinExistence type="predicted"/>
<dbReference type="AlphaFoldDB" id="A0A226DJ11"/>
<gene>
    <name evidence="2" type="ORF">Fcan01_19815</name>
</gene>
<accession>A0A226DJ11</accession>
<feature type="transmembrane region" description="Helical" evidence="1">
    <location>
        <begin position="400"/>
        <end position="416"/>
    </location>
</feature>
<reference evidence="2 3" key="1">
    <citation type="submission" date="2015-12" db="EMBL/GenBank/DDBJ databases">
        <title>The genome of Folsomia candida.</title>
        <authorList>
            <person name="Faddeeva A."/>
            <person name="Derks M.F."/>
            <person name="Anvar Y."/>
            <person name="Smit S."/>
            <person name="Van Straalen N."/>
            <person name="Roelofs D."/>
        </authorList>
    </citation>
    <scope>NUCLEOTIDE SEQUENCE [LARGE SCALE GENOMIC DNA]</scope>
    <source>
        <strain evidence="2 3">VU population</strain>
        <tissue evidence="2">Whole body</tissue>
    </source>
</reference>
<keyword evidence="1" id="KW-0472">Membrane</keyword>
<evidence type="ECO:0000313" key="2">
    <source>
        <dbReference type="EMBL" id="OXA45263.1"/>
    </source>
</evidence>
<comment type="caution">
    <text evidence="2">The sequence shown here is derived from an EMBL/GenBank/DDBJ whole genome shotgun (WGS) entry which is preliminary data.</text>
</comment>
<name>A0A226DJ11_FOLCA</name>
<protein>
    <submittedName>
        <fullName evidence="2">Uncharacterized protein</fullName>
    </submittedName>
</protein>
<keyword evidence="1" id="KW-0812">Transmembrane</keyword>
<organism evidence="2 3">
    <name type="scientific">Folsomia candida</name>
    <name type="common">Springtail</name>
    <dbReference type="NCBI Taxonomy" id="158441"/>
    <lineage>
        <taxon>Eukaryota</taxon>
        <taxon>Metazoa</taxon>
        <taxon>Ecdysozoa</taxon>
        <taxon>Arthropoda</taxon>
        <taxon>Hexapoda</taxon>
        <taxon>Collembola</taxon>
        <taxon>Entomobryomorpha</taxon>
        <taxon>Isotomoidea</taxon>
        <taxon>Isotomidae</taxon>
        <taxon>Proisotominae</taxon>
        <taxon>Folsomia</taxon>
    </lineage>
</organism>
<feature type="transmembrane region" description="Helical" evidence="1">
    <location>
        <begin position="346"/>
        <end position="379"/>
    </location>
</feature>
<evidence type="ECO:0000256" key="1">
    <source>
        <dbReference type="SAM" id="Phobius"/>
    </source>
</evidence>
<dbReference type="Proteomes" id="UP000198287">
    <property type="component" value="Unassembled WGS sequence"/>
</dbReference>
<feature type="transmembrane region" description="Helical" evidence="1">
    <location>
        <begin position="633"/>
        <end position="652"/>
    </location>
</feature>
<keyword evidence="1" id="KW-1133">Transmembrane helix</keyword>
<evidence type="ECO:0000313" key="3">
    <source>
        <dbReference type="Proteomes" id="UP000198287"/>
    </source>
</evidence>
<sequence>MSAQSSFCPLTENLNVQQIFGPCYHIVEVSKNEEVIPLQNFVNNAIVVKSKIYDYPVSNAFPSWALGIRLGLYGSEICVMYYAEKLYSDLKLEFDLIPSRLKFVVIVTSSKVEFEEGSKSLWNLPLTMDTSSYLPKTILIKTPPQDLSLFELYNNSNFKETIQISFWCVFCINNPLIPVSLQKLNPNQNHKLNLLQYFLEIEASAVKTLLRPKLLLSLIKKKFRITKNYVSFFKIKQYLAILSNQDNFHLTVNTTLSTFPSLSLLMDYVIMEAIFHSANTTNFVPDIDVVVLNFVTLKSIKQYLSSDWHAMTTIVGQEEYSFLTCDGINLSLSYAFYASPFDIWSWTLIALIITFLTGIFLAVRCIDIVFYIMVLSFVLTERPIEFLERFWLQKHCKLKFLLILWSLGGLLLSNFYKSFFTSEITLPIKATAIYREFKDLENFTIYAPIKQEISFLSLYDSIEGVKMLPQFFEVIMTLLRSKVPEISEFANNILASYDESSHINTLLRPLSYHRPSHFWGNLTKENCKKRAYIDTTENVKRVLEYVNEKKTTIFNKGTEHLRLNYIGWYFRAVYMDTRLFKGIHEKLEIIISSGIYNYWKNLYDRFRSPKLFKDYEENGIIFEGGTGVLSSNLLSAFVIYLGLSFSALVLFANECCVKSLKIVTDRLKWGKR</sequence>
<keyword evidence="3" id="KW-1185">Reference proteome</keyword>